<dbReference type="EMBL" id="JAQIIO010000001">
    <property type="protein sequence ID" value="MDA5093013.1"/>
    <property type="molecule type" value="Genomic_DNA"/>
</dbReference>
<keyword evidence="1" id="KW-0808">Transferase</keyword>
<evidence type="ECO:0000313" key="1">
    <source>
        <dbReference type="EMBL" id="MDA5093013.1"/>
    </source>
</evidence>
<sequence length="204" mass="22958">MIEAKAFWDKIAEKYSRDPIKDMASYEHKLAKTQDYMRPDMKVLEFGCGTGSTALLHAPHVAEYHAVDLSSEMIRIARAKEGADKIKFDAADFSTMQIEPESVDMVQGHSILHLLDDPGAAIQKAYATLKPGGVFVTSTACLRKMWPLRLIAPIGQMLNKFPHIAFFSEDDLRQMMREAGFEIVEDWKPKGKITALFLIAKKPE</sequence>
<protein>
    <submittedName>
        <fullName evidence="1">Class I SAM-dependent methyltransferase</fullName>
    </submittedName>
</protein>
<dbReference type="Gene3D" id="3.40.50.150">
    <property type="entry name" value="Vaccinia Virus protein VP39"/>
    <property type="match status" value="1"/>
</dbReference>
<proteinExistence type="predicted"/>
<reference evidence="1 2" key="1">
    <citation type="submission" date="2023-01" db="EMBL/GenBank/DDBJ databases">
        <authorList>
            <person name="Yoon J.-W."/>
        </authorList>
    </citation>
    <scope>NUCLEOTIDE SEQUENCE [LARGE SCALE GENOMIC DNA]</scope>
    <source>
        <strain evidence="1 2">KMU-50</strain>
    </source>
</reference>
<keyword evidence="2" id="KW-1185">Reference proteome</keyword>
<comment type="caution">
    <text evidence="1">The sequence shown here is derived from an EMBL/GenBank/DDBJ whole genome shotgun (WGS) entry which is preliminary data.</text>
</comment>
<dbReference type="PANTHER" id="PTHR43861:SF1">
    <property type="entry name" value="TRANS-ACONITATE 2-METHYLTRANSFERASE"/>
    <property type="match status" value="1"/>
</dbReference>
<name>A0ABT4VXM0_9RHOB</name>
<dbReference type="RefSeq" id="WP_271052600.1">
    <property type="nucleotide sequence ID" value="NZ_JAQIIO010000001.1"/>
</dbReference>
<accession>A0ABT4VXM0</accession>
<dbReference type="CDD" id="cd02440">
    <property type="entry name" value="AdoMet_MTases"/>
    <property type="match status" value="1"/>
</dbReference>
<dbReference type="GO" id="GO:0008168">
    <property type="term" value="F:methyltransferase activity"/>
    <property type="evidence" value="ECO:0007669"/>
    <property type="project" value="UniProtKB-KW"/>
</dbReference>
<dbReference type="Proteomes" id="UP001528040">
    <property type="component" value="Unassembled WGS sequence"/>
</dbReference>
<keyword evidence="1" id="KW-0489">Methyltransferase</keyword>
<dbReference type="InterPro" id="IPR029063">
    <property type="entry name" value="SAM-dependent_MTases_sf"/>
</dbReference>
<dbReference type="PANTHER" id="PTHR43861">
    <property type="entry name" value="TRANS-ACONITATE 2-METHYLTRANSFERASE-RELATED"/>
    <property type="match status" value="1"/>
</dbReference>
<dbReference type="Pfam" id="PF13489">
    <property type="entry name" value="Methyltransf_23"/>
    <property type="match status" value="1"/>
</dbReference>
<dbReference type="SUPFAM" id="SSF53335">
    <property type="entry name" value="S-adenosyl-L-methionine-dependent methyltransferases"/>
    <property type="match status" value="1"/>
</dbReference>
<evidence type="ECO:0000313" key="2">
    <source>
        <dbReference type="Proteomes" id="UP001528040"/>
    </source>
</evidence>
<gene>
    <name evidence="1" type="ORF">O2N63_02840</name>
</gene>
<organism evidence="1 2">
    <name type="scientific">Aliiroseovarius salicola</name>
    <dbReference type="NCBI Taxonomy" id="3009082"/>
    <lineage>
        <taxon>Bacteria</taxon>
        <taxon>Pseudomonadati</taxon>
        <taxon>Pseudomonadota</taxon>
        <taxon>Alphaproteobacteria</taxon>
        <taxon>Rhodobacterales</taxon>
        <taxon>Paracoccaceae</taxon>
        <taxon>Aliiroseovarius</taxon>
    </lineage>
</organism>
<dbReference type="GO" id="GO:0032259">
    <property type="term" value="P:methylation"/>
    <property type="evidence" value="ECO:0007669"/>
    <property type="project" value="UniProtKB-KW"/>
</dbReference>